<comment type="caution">
    <text evidence="1">The sequence shown here is derived from an EMBL/GenBank/DDBJ whole genome shotgun (WGS) entry which is preliminary data.</text>
</comment>
<organism evidence="1 2">
    <name type="scientific">Morococcus cerebrosus</name>
    <dbReference type="NCBI Taxonomy" id="1056807"/>
    <lineage>
        <taxon>Bacteria</taxon>
        <taxon>Pseudomonadati</taxon>
        <taxon>Pseudomonadota</taxon>
        <taxon>Betaproteobacteria</taxon>
        <taxon>Neisseriales</taxon>
        <taxon>Neisseriaceae</taxon>
        <taxon>Morococcus</taxon>
    </lineage>
</organism>
<reference evidence="1 2" key="1">
    <citation type="submission" date="2014-12" db="EMBL/GenBank/DDBJ databases">
        <title>Genome sequence of Morococcus cerebrosus.</title>
        <authorList>
            <person name="Shin S.-K."/>
            <person name="Yi H."/>
        </authorList>
    </citation>
    <scope>NUCLEOTIDE SEQUENCE [LARGE SCALE GENOMIC DNA]</scope>
    <source>
        <strain evidence="1 2">CIP 81.93</strain>
    </source>
</reference>
<sequence length="41" mass="4647">MGIYLLSVFVNAKGCLNLKPDGHTARFSKYAAQTMQRFQQI</sequence>
<dbReference type="EMBL" id="JUFZ01000048">
    <property type="protein sequence ID" value="KIC07741.1"/>
    <property type="molecule type" value="Genomic_DNA"/>
</dbReference>
<proteinExistence type="predicted"/>
<protein>
    <submittedName>
        <fullName evidence="1">Uncharacterized protein</fullName>
    </submittedName>
</protein>
<name>A0A0C1GQP8_9NEIS</name>
<accession>A0A0C1GQP8</accession>
<evidence type="ECO:0000313" key="2">
    <source>
        <dbReference type="Proteomes" id="UP000031390"/>
    </source>
</evidence>
<gene>
    <name evidence="1" type="ORF">MCC93_13070</name>
</gene>
<evidence type="ECO:0000313" key="1">
    <source>
        <dbReference type="EMBL" id="KIC07741.1"/>
    </source>
</evidence>
<dbReference type="Proteomes" id="UP000031390">
    <property type="component" value="Unassembled WGS sequence"/>
</dbReference>
<dbReference type="AlphaFoldDB" id="A0A0C1GQP8"/>